<evidence type="ECO:0000313" key="2">
    <source>
        <dbReference type="EMBL" id="EPS99147.1"/>
    </source>
</evidence>
<reference evidence="2 3" key="1">
    <citation type="journal article" date="2012" name="Science">
        <title>The Paleozoic origin of enzymatic lignin decomposition reconstructed from 31 fungal genomes.</title>
        <authorList>
            <person name="Floudas D."/>
            <person name="Binder M."/>
            <person name="Riley R."/>
            <person name="Barry K."/>
            <person name="Blanchette R.A."/>
            <person name="Henrissat B."/>
            <person name="Martinez A.T."/>
            <person name="Otillar R."/>
            <person name="Spatafora J.W."/>
            <person name="Yadav J.S."/>
            <person name="Aerts A."/>
            <person name="Benoit I."/>
            <person name="Boyd A."/>
            <person name="Carlson A."/>
            <person name="Copeland A."/>
            <person name="Coutinho P.M."/>
            <person name="de Vries R.P."/>
            <person name="Ferreira P."/>
            <person name="Findley K."/>
            <person name="Foster B."/>
            <person name="Gaskell J."/>
            <person name="Glotzer D."/>
            <person name="Gorecki P."/>
            <person name="Heitman J."/>
            <person name="Hesse C."/>
            <person name="Hori C."/>
            <person name="Igarashi K."/>
            <person name="Jurgens J.A."/>
            <person name="Kallen N."/>
            <person name="Kersten P."/>
            <person name="Kohler A."/>
            <person name="Kuees U."/>
            <person name="Kumar T.K.A."/>
            <person name="Kuo A."/>
            <person name="LaButti K."/>
            <person name="Larrondo L.F."/>
            <person name="Lindquist E."/>
            <person name="Ling A."/>
            <person name="Lombard V."/>
            <person name="Lucas S."/>
            <person name="Lundell T."/>
            <person name="Martin R."/>
            <person name="McLaughlin D.J."/>
            <person name="Morgenstern I."/>
            <person name="Morin E."/>
            <person name="Murat C."/>
            <person name="Nagy L.G."/>
            <person name="Nolan M."/>
            <person name="Ohm R.A."/>
            <person name="Patyshakuliyeva A."/>
            <person name="Rokas A."/>
            <person name="Ruiz-Duenas F.J."/>
            <person name="Sabat G."/>
            <person name="Salamov A."/>
            <person name="Samejima M."/>
            <person name="Schmutz J."/>
            <person name="Slot J.C."/>
            <person name="St John F."/>
            <person name="Stenlid J."/>
            <person name="Sun H."/>
            <person name="Sun S."/>
            <person name="Syed K."/>
            <person name="Tsang A."/>
            <person name="Wiebenga A."/>
            <person name="Young D."/>
            <person name="Pisabarro A."/>
            <person name="Eastwood D.C."/>
            <person name="Martin F."/>
            <person name="Cullen D."/>
            <person name="Grigoriev I.V."/>
            <person name="Hibbett D.S."/>
        </authorList>
    </citation>
    <scope>NUCLEOTIDE SEQUENCE</scope>
    <source>
        <strain evidence="3">FP-58527</strain>
    </source>
</reference>
<feature type="region of interest" description="Disordered" evidence="1">
    <location>
        <begin position="183"/>
        <end position="204"/>
    </location>
</feature>
<dbReference type="STRING" id="743788.S8E2Y1"/>
<evidence type="ECO:0000256" key="1">
    <source>
        <dbReference type="SAM" id="MobiDB-lite"/>
    </source>
</evidence>
<dbReference type="EMBL" id="KE504159">
    <property type="protein sequence ID" value="EPS99147.1"/>
    <property type="molecule type" value="Genomic_DNA"/>
</dbReference>
<proteinExistence type="predicted"/>
<evidence type="ECO:0000313" key="3">
    <source>
        <dbReference type="Proteomes" id="UP000015241"/>
    </source>
</evidence>
<organism evidence="2 3">
    <name type="scientific">Fomitopsis schrenkii</name>
    <name type="common">Brown rot fungus</name>
    <dbReference type="NCBI Taxonomy" id="2126942"/>
    <lineage>
        <taxon>Eukaryota</taxon>
        <taxon>Fungi</taxon>
        <taxon>Dikarya</taxon>
        <taxon>Basidiomycota</taxon>
        <taxon>Agaricomycotina</taxon>
        <taxon>Agaricomycetes</taxon>
        <taxon>Polyporales</taxon>
        <taxon>Fomitopsis</taxon>
    </lineage>
</organism>
<sequence length="247" mass="27700">MWVKRYLTLGNDRPMWALAVDTLLSVNAAKSAGAIRKTAQINTFLQSWTPAIHHASNLPEYLKRMMSVAKKHNASFAAIKLDSALKRQLPIWYHLGATKKMRRLNNTRVGDCLRTCHDVRIVDDVARMVRRECYEAAIAGGNDYIPDDCQCLRCTADRQRGCKGPHNCCAAARSLLREVRPKWHPEAPSPHDGLSLTNRRQEKNEKALADAGTLTFDPSITQGGGLDEAFRVFVDTTVHDEPPAVRR</sequence>
<gene>
    <name evidence="2" type="ORF">FOMPIDRAFT_1106711</name>
</gene>
<dbReference type="OrthoDB" id="2793533at2759"/>
<accession>S8E2Y1</accession>
<protein>
    <submittedName>
        <fullName evidence="2">Uncharacterized protein</fullName>
    </submittedName>
</protein>
<dbReference type="InParanoid" id="S8E2Y1"/>
<feature type="non-terminal residue" evidence="2">
    <location>
        <position position="247"/>
    </location>
</feature>
<keyword evidence="3" id="KW-1185">Reference proteome</keyword>
<dbReference type="AlphaFoldDB" id="S8E2Y1"/>
<name>S8E2Y1_FOMSC</name>
<dbReference type="Proteomes" id="UP000015241">
    <property type="component" value="Unassembled WGS sequence"/>
</dbReference>
<dbReference type="HOGENOM" id="CLU_093362_0_0_1"/>